<protein>
    <submittedName>
        <fullName evidence="2">Uncharacterized protein</fullName>
    </submittedName>
</protein>
<reference evidence="2" key="1">
    <citation type="journal article" date="2021" name="bioRxiv">
        <title>Whole Genome Assembly and Annotation of Northern Wild Rice, Zizania palustris L., Supports a Whole Genome Duplication in the Zizania Genus.</title>
        <authorList>
            <person name="Haas M."/>
            <person name="Kono T."/>
            <person name="Macchietto M."/>
            <person name="Millas R."/>
            <person name="McGilp L."/>
            <person name="Shao M."/>
            <person name="Duquette J."/>
            <person name="Hirsch C.N."/>
            <person name="Kimball J."/>
        </authorList>
    </citation>
    <scope>NUCLEOTIDE SEQUENCE</scope>
    <source>
        <tissue evidence="2">Fresh leaf tissue</tissue>
    </source>
</reference>
<evidence type="ECO:0000313" key="2">
    <source>
        <dbReference type="EMBL" id="KAG8063055.1"/>
    </source>
</evidence>
<keyword evidence="3" id="KW-1185">Reference proteome</keyword>
<comment type="caution">
    <text evidence="2">The sequence shown here is derived from an EMBL/GenBank/DDBJ whole genome shotgun (WGS) entry which is preliminary data.</text>
</comment>
<evidence type="ECO:0000256" key="1">
    <source>
        <dbReference type="SAM" id="MobiDB-lite"/>
    </source>
</evidence>
<evidence type="ECO:0000313" key="3">
    <source>
        <dbReference type="Proteomes" id="UP000729402"/>
    </source>
</evidence>
<gene>
    <name evidence="2" type="ORF">GUJ93_ZPchr0003g17172</name>
</gene>
<reference evidence="2" key="2">
    <citation type="submission" date="2021-02" db="EMBL/GenBank/DDBJ databases">
        <authorList>
            <person name="Kimball J.A."/>
            <person name="Haas M.W."/>
            <person name="Macchietto M."/>
            <person name="Kono T."/>
            <person name="Duquette J."/>
            <person name="Shao M."/>
        </authorList>
    </citation>
    <scope>NUCLEOTIDE SEQUENCE</scope>
    <source>
        <tissue evidence="2">Fresh leaf tissue</tissue>
    </source>
</reference>
<dbReference type="EMBL" id="JAAALK010000286">
    <property type="protein sequence ID" value="KAG8063055.1"/>
    <property type="molecule type" value="Genomic_DNA"/>
</dbReference>
<proteinExistence type="predicted"/>
<dbReference type="AlphaFoldDB" id="A0A8J5SM62"/>
<feature type="region of interest" description="Disordered" evidence="1">
    <location>
        <begin position="39"/>
        <end position="77"/>
    </location>
</feature>
<name>A0A8J5SM62_ZIZPA</name>
<sequence length="77" mass="9028">MYTELHSIKNTMASWNSEVERKIESLQVTVAKLQIKVERTGEPRDPDEDKAFGSEFSRRNIEEGEKTEEHRVHSREP</sequence>
<accession>A0A8J5SM62</accession>
<dbReference type="Proteomes" id="UP000729402">
    <property type="component" value="Unassembled WGS sequence"/>
</dbReference>
<organism evidence="2 3">
    <name type="scientific">Zizania palustris</name>
    <name type="common">Northern wild rice</name>
    <dbReference type="NCBI Taxonomy" id="103762"/>
    <lineage>
        <taxon>Eukaryota</taxon>
        <taxon>Viridiplantae</taxon>
        <taxon>Streptophyta</taxon>
        <taxon>Embryophyta</taxon>
        <taxon>Tracheophyta</taxon>
        <taxon>Spermatophyta</taxon>
        <taxon>Magnoliopsida</taxon>
        <taxon>Liliopsida</taxon>
        <taxon>Poales</taxon>
        <taxon>Poaceae</taxon>
        <taxon>BOP clade</taxon>
        <taxon>Oryzoideae</taxon>
        <taxon>Oryzeae</taxon>
        <taxon>Zizaniinae</taxon>
        <taxon>Zizania</taxon>
    </lineage>
</organism>